<feature type="domain" description="CxC2-like cysteine cluster KDZ transposase-associated" evidence="2">
    <location>
        <begin position="157"/>
        <end position="233"/>
    </location>
</feature>
<reference evidence="3 4" key="1">
    <citation type="journal article" date="2016" name="Mol. Biol. Evol.">
        <title>Comparative Genomics of Early-Diverging Mushroom-Forming Fungi Provides Insights into the Origins of Lignocellulose Decay Capabilities.</title>
        <authorList>
            <person name="Nagy L.G."/>
            <person name="Riley R."/>
            <person name="Tritt A."/>
            <person name="Adam C."/>
            <person name="Daum C."/>
            <person name="Floudas D."/>
            <person name="Sun H."/>
            <person name="Yadav J.S."/>
            <person name="Pangilinan J."/>
            <person name="Larsson K.H."/>
            <person name="Matsuura K."/>
            <person name="Barry K."/>
            <person name="Labutti K."/>
            <person name="Kuo R."/>
            <person name="Ohm R.A."/>
            <person name="Bhattacharya S.S."/>
            <person name="Shirouzu T."/>
            <person name="Yoshinaga Y."/>
            <person name="Martin F.M."/>
            <person name="Grigoriev I.V."/>
            <person name="Hibbett D.S."/>
        </authorList>
    </citation>
    <scope>NUCLEOTIDE SEQUENCE [LARGE SCALE GENOMIC DNA]</scope>
    <source>
        <strain evidence="3 4">CBS 109695</strain>
    </source>
</reference>
<feature type="region of interest" description="Disordered" evidence="1">
    <location>
        <begin position="640"/>
        <end position="660"/>
    </location>
</feature>
<feature type="region of interest" description="Disordered" evidence="1">
    <location>
        <begin position="105"/>
        <end position="148"/>
    </location>
</feature>
<dbReference type="AlphaFoldDB" id="A0A166G380"/>
<dbReference type="Pfam" id="PF18803">
    <property type="entry name" value="CxC2"/>
    <property type="match status" value="1"/>
</dbReference>
<organism evidence="3 4">
    <name type="scientific">Athelia psychrophila</name>
    <dbReference type="NCBI Taxonomy" id="1759441"/>
    <lineage>
        <taxon>Eukaryota</taxon>
        <taxon>Fungi</taxon>
        <taxon>Dikarya</taxon>
        <taxon>Basidiomycota</taxon>
        <taxon>Agaricomycotina</taxon>
        <taxon>Agaricomycetes</taxon>
        <taxon>Agaricomycetidae</taxon>
        <taxon>Atheliales</taxon>
        <taxon>Atheliaceae</taxon>
        <taxon>Athelia</taxon>
    </lineage>
</organism>
<accession>A0A166G380</accession>
<dbReference type="Proteomes" id="UP000076532">
    <property type="component" value="Unassembled WGS sequence"/>
</dbReference>
<feature type="compositionally biased region" description="Basic and acidic residues" evidence="1">
    <location>
        <begin position="573"/>
        <end position="585"/>
    </location>
</feature>
<dbReference type="PANTHER" id="PTHR33096:SF1">
    <property type="entry name" value="CXC1-LIKE CYSTEINE CLUSTER ASSOCIATED WITH KDZ TRANSPOSASES DOMAIN-CONTAINING PROTEIN"/>
    <property type="match status" value="1"/>
</dbReference>
<dbReference type="OrthoDB" id="3192989at2759"/>
<gene>
    <name evidence="3" type="ORF">FIBSPDRAFT_661332</name>
</gene>
<dbReference type="InterPro" id="IPR040521">
    <property type="entry name" value="KDZ"/>
</dbReference>
<dbReference type="InterPro" id="IPR041457">
    <property type="entry name" value="CxC2_KDZ-assoc"/>
</dbReference>
<keyword evidence="4" id="KW-1185">Reference proteome</keyword>
<evidence type="ECO:0000313" key="3">
    <source>
        <dbReference type="EMBL" id="KZP17425.1"/>
    </source>
</evidence>
<protein>
    <recommendedName>
        <fullName evidence="2">CxC2-like cysteine cluster KDZ transposase-associated domain-containing protein</fullName>
    </recommendedName>
</protein>
<feature type="region of interest" description="Disordered" evidence="1">
    <location>
        <begin position="561"/>
        <end position="585"/>
    </location>
</feature>
<name>A0A166G380_9AGAM</name>
<dbReference type="EMBL" id="KV417583">
    <property type="protein sequence ID" value="KZP17425.1"/>
    <property type="molecule type" value="Genomic_DNA"/>
</dbReference>
<dbReference type="STRING" id="436010.A0A166G380"/>
<dbReference type="Pfam" id="PF18758">
    <property type="entry name" value="KDZ"/>
    <property type="match status" value="1"/>
</dbReference>
<dbReference type="PANTHER" id="PTHR33096">
    <property type="entry name" value="CXC2 DOMAIN-CONTAINING PROTEIN"/>
    <property type="match status" value="1"/>
</dbReference>
<evidence type="ECO:0000256" key="1">
    <source>
        <dbReference type="SAM" id="MobiDB-lite"/>
    </source>
</evidence>
<evidence type="ECO:0000313" key="4">
    <source>
        <dbReference type="Proteomes" id="UP000076532"/>
    </source>
</evidence>
<evidence type="ECO:0000259" key="2">
    <source>
        <dbReference type="Pfam" id="PF18803"/>
    </source>
</evidence>
<feature type="non-terminal residue" evidence="3">
    <location>
        <position position="1"/>
    </location>
</feature>
<sequence>SQNDYLREFVDNKRGLYLHKIMEQEAPPVDMLCSACQVVEFSWKCLDCQGGCFCCTSCICQLHQRSPFHRIKSWDGSSFEGAWLYQVGVEIHLGHQGAPCPTTIDEDPEMPEDIGKSWSSTPLGDDDLEGAQQDPGAHPSDASHKSGFPRYQKRNYKLLVDSTGVHMLKVHLCYCLKAEPPDLQYMSAGLFPASFDQVETAFTFRVLDDLRMDNLECKTPVLNFWHRLRRMTAPLDPESVPNRYRELMRTLREWRNLQLRKRAGFSYTDKEPGPGELVEFCSACPQDGFNLRPTWETDPDEYKYSRDICLDGNFSADQTRMKRPQDDVHLTNGDGFMVTESLYRDHVKAAIEIKQARTCHRYDAMEKSNMSKSHLLYTGIGAAACARHGCFVPHAVVNFSLGEKFMDMDIAVSEASQYRMKNIKQSIWYYDIMCQYWIHLEERFEANPHLKSPGHLKILRAIGLFHVHGHQDDCFAKFAPSYIPGAGLVDGEILETLWSVLNHISGSTRAQSTSFRRETLDDHMNDSNWKKLISQVRRLIAKWTKTKTLETEAQEALDAITSTAPPESVAQWAKDEHHAQSDRWDDPDVMEIFDIKVNKGVTKAQMQVRLLEEENEHRDVSGQSTVIAEGLKLEEDQVLDFSGTGSDDEDDGPSPADSSGVVERLSIYLPSAIGMTACTLNGHIRATVMERRLRLGQQNDVLQNIRVAISRKACIFREGIRAAKSKKKKTRSWDHLHAVELSVRHNARVYDRARCAMLRLN</sequence>
<feature type="non-terminal residue" evidence="3">
    <location>
        <position position="761"/>
    </location>
</feature>
<proteinExistence type="predicted"/>